<dbReference type="Gene3D" id="3.40.50.1110">
    <property type="entry name" value="SGNH hydrolase"/>
    <property type="match status" value="1"/>
</dbReference>
<dbReference type="InterPro" id="IPR036412">
    <property type="entry name" value="HAD-like_sf"/>
</dbReference>
<gene>
    <name evidence="1" type="ORF">BE17_50055</name>
</gene>
<reference evidence="1 2" key="1">
    <citation type="submission" date="2014-02" db="EMBL/GenBank/DDBJ databases">
        <title>The small core and large imbalanced accessory genome model reveals a collaborative survival strategy of Sorangium cellulosum strains in nature.</title>
        <authorList>
            <person name="Han K."/>
            <person name="Peng R."/>
            <person name="Blom J."/>
            <person name="Li Y.-Z."/>
        </authorList>
    </citation>
    <scope>NUCLEOTIDE SEQUENCE [LARGE SCALE GENOMIC DNA]</scope>
    <source>
        <strain evidence="1 2">So0011-07</strain>
    </source>
</reference>
<accession>A0A150RXS7</accession>
<dbReference type="SUPFAM" id="SSF56784">
    <property type="entry name" value="HAD-like"/>
    <property type="match status" value="1"/>
</dbReference>
<evidence type="ECO:0000313" key="2">
    <source>
        <dbReference type="Proteomes" id="UP000075635"/>
    </source>
</evidence>
<dbReference type="EMBL" id="JEMB01001811">
    <property type="protein sequence ID" value="KYF84981.1"/>
    <property type="molecule type" value="Genomic_DNA"/>
</dbReference>
<organism evidence="1 2">
    <name type="scientific">Sorangium cellulosum</name>
    <name type="common">Polyangium cellulosum</name>
    <dbReference type="NCBI Taxonomy" id="56"/>
    <lineage>
        <taxon>Bacteria</taxon>
        <taxon>Pseudomonadati</taxon>
        <taxon>Myxococcota</taxon>
        <taxon>Polyangia</taxon>
        <taxon>Polyangiales</taxon>
        <taxon>Polyangiaceae</taxon>
        <taxon>Sorangium</taxon>
    </lineage>
</organism>
<protein>
    <submittedName>
        <fullName evidence="1">Uncharacterized protein</fullName>
    </submittedName>
</protein>
<evidence type="ECO:0000313" key="1">
    <source>
        <dbReference type="EMBL" id="KYF84981.1"/>
    </source>
</evidence>
<dbReference type="AlphaFoldDB" id="A0A150RXS7"/>
<proteinExistence type="predicted"/>
<dbReference type="GO" id="GO:0016788">
    <property type="term" value="F:hydrolase activity, acting on ester bonds"/>
    <property type="evidence" value="ECO:0007669"/>
    <property type="project" value="UniProtKB-ARBA"/>
</dbReference>
<sequence length="586" mass="64713">MIEREPKLIVWDLDDTFWRGTLTEGPVERVDAHVALVERLARRGVVSAIASKNDLDAARAELERMGVWELFVFPKIAWSPKGPLIRRIIEQARLRAVDVLFVDDIAAHREEVRLANEGIAVAPPEALAGVDPARWGKDDPALSRLSHYKILEAKEEEGAAFFSVPRDPIEFLRGAGIGVRIGGREACLAHFERVAELFERTNRLNFSKIRLPRQGLRALLSDARADVGAVWVRDRFGDYGLSGFYAVISGELAHFLFSCRVLDMGVEHFVFRHLEAHHPGLRCRFAGGLGRDASFVTLSSEPPLPAPAGAAGGYRVAFKGACDLEIGASILSRYVETSQELQIPLPSGVSDVFSSHTEYLRQRGAPVPDDLAFIGPQTTQSRVLDADFDALVVGLSVDYWSGLYRRNATGQRIAAGWFFCDLFGEEAAREYPEFVAWEDASGPRGYLAAHRDRIRKDYTFEGGVSPARFEENLRWLCAQVPAGRSLVLVNVADAGDASCPHGARVNPLLRERYRQLNAVVDRVVSEEPAVRLVDVRAIARPEDIQDMHTHLTRRCYVEIATELLALVLPARDAGLRAGAAAQLPGG</sequence>
<dbReference type="InterPro" id="IPR023214">
    <property type="entry name" value="HAD_sf"/>
</dbReference>
<dbReference type="Proteomes" id="UP000075635">
    <property type="component" value="Unassembled WGS sequence"/>
</dbReference>
<comment type="caution">
    <text evidence="1">The sequence shown here is derived from an EMBL/GenBank/DDBJ whole genome shotgun (WGS) entry which is preliminary data.</text>
</comment>
<name>A0A150RXS7_SORCE</name>
<dbReference type="Gene3D" id="3.40.50.1000">
    <property type="entry name" value="HAD superfamily/HAD-like"/>
    <property type="match status" value="1"/>
</dbReference>
<dbReference type="InterPro" id="IPR036514">
    <property type="entry name" value="SGNH_hydro_sf"/>
</dbReference>